<dbReference type="Proteomes" id="UP000274429">
    <property type="component" value="Unassembled WGS sequence"/>
</dbReference>
<protein>
    <submittedName>
        <fullName evidence="1 3">Uncharacterized protein</fullName>
    </submittedName>
</protein>
<accession>A0A0R3X4M4</accession>
<reference evidence="1 2" key="2">
    <citation type="submission" date="2018-11" db="EMBL/GenBank/DDBJ databases">
        <authorList>
            <consortium name="Pathogen Informatics"/>
        </authorList>
    </citation>
    <scope>NUCLEOTIDE SEQUENCE [LARGE SCALE GENOMIC DNA]</scope>
</reference>
<dbReference type="EMBL" id="UYWX01020489">
    <property type="protein sequence ID" value="VDM32890.1"/>
    <property type="molecule type" value="Genomic_DNA"/>
</dbReference>
<dbReference type="STRING" id="6205.A0A0R3X4M4"/>
<evidence type="ECO:0000313" key="3">
    <source>
        <dbReference type="WBParaSite" id="TTAC_0000837101-mRNA-1"/>
    </source>
</evidence>
<dbReference type="AlphaFoldDB" id="A0A0R3X4M4"/>
<dbReference type="WBParaSite" id="TTAC_0000837101-mRNA-1">
    <property type="protein sequence ID" value="TTAC_0000837101-mRNA-1"/>
    <property type="gene ID" value="TTAC_0000837101"/>
</dbReference>
<reference evidence="3" key="1">
    <citation type="submission" date="2017-02" db="UniProtKB">
        <authorList>
            <consortium name="WormBaseParasite"/>
        </authorList>
    </citation>
    <scope>IDENTIFICATION</scope>
</reference>
<organism evidence="3">
    <name type="scientific">Hydatigena taeniaeformis</name>
    <name type="common">Feline tapeworm</name>
    <name type="synonym">Taenia taeniaeformis</name>
    <dbReference type="NCBI Taxonomy" id="6205"/>
    <lineage>
        <taxon>Eukaryota</taxon>
        <taxon>Metazoa</taxon>
        <taxon>Spiralia</taxon>
        <taxon>Lophotrochozoa</taxon>
        <taxon>Platyhelminthes</taxon>
        <taxon>Cestoda</taxon>
        <taxon>Eucestoda</taxon>
        <taxon>Cyclophyllidea</taxon>
        <taxon>Taeniidae</taxon>
        <taxon>Hydatigera</taxon>
    </lineage>
</organism>
<proteinExistence type="predicted"/>
<keyword evidence="2" id="KW-1185">Reference proteome</keyword>
<name>A0A0R3X4M4_HYDTA</name>
<gene>
    <name evidence="1" type="ORF">TTAC_LOCUS8356</name>
</gene>
<evidence type="ECO:0000313" key="2">
    <source>
        <dbReference type="Proteomes" id="UP000274429"/>
    </source>
</evidence>
<dbReference type="OrthoDB" id="6227151at2759"/>
<evidence type="ECO:0000313" key="1">
    <source>
        <dbReference type="EMBL" id="VDM32890.1"/>
    </source>
</evidence>
<sequence>MYAPVSSSCSNQNENELVLQAICRVLEQHPSSRTVPRSKLFSLRLKPDSHLIVELHGQSLPAGMSSSDMIGRSLVDLTSPTAKSVVESNLRSAEQTGEATFTIYMGNCALSSAPVDRFLVVTKAIIVCNCLYCLVADFYPPQQ</sequence>